<gene>
    <name evidence="1" type="ORF">BKL49_07075</name>
</gene>
<dbReference type="OrthoDB" id="5444681at2"/>
<evidence type="ECO:0000313" key="1">
    <source>
        <dbReference type="EMBL" id="OOF58509.1"/>
    </source>
</evidence>
<sequence length="490" mass="54986">MKKSKVAIGVIAVLGIAWVGGAWFTGQTAETEYKRQIERANQQFQSLKASNSFNVVFKNKQFERGWFRSQVEDELVISLPQTQQQWTIPLSTTLYHGPFPLNQLAKLNLMPAMFAAEGFIAKNESTQPLFDLMKSDKPIQYRASTGYGLSTKGSLSFAAGEWRDQENDQNKLLWSGVKMNFNVNQDLSGHYDFAAEDVTALFDWEKEIDETPFKSLKVQWKGIKFNSDFAPTKWTYIYTGKGGYSVDALEMTRLDREDQTASFIKKGLKSTAEVNLESDFVNLKSTSSIDSVMSDHQDLGKVTYNLELNHFEGNAVNAFIETLMSIFNEAKGDNANAVAGQLLQNWVLQHGLEILNNQPQVKLNPMSISDEQGKLSLDLNVALAPNPTFKRGNLYKQFKDFSLNIWLDKATAENILAKLPPREDRAAIKAQIEEFALEGEKNGFAVNSEKSVSVKLMLENGELKLNGKVIPEEQAQGIIFMLLMGAVMPR</sequence>
<name>A0A1V3JQ33_9PAST</name>
<dbReference type="EMBL" id="MLHQ01000016">
    <property type="protein sequence ID" value="OOF58509.1"/>
    <property type="molecule type" value="Genomic_DNA"/>
</dbReference>
<dbReference type="RefSeq" id="WP_077423976.1">
    <property type="nucleotide sequence ID" value="NZ_MLHQ01000016.1"/>
</dbReference>
<dbReference type="Pfam" id="PF06097">
    <property type="entry name" value="DUF945"/>
    <property type="match status" value="1"/>
</dbReference>
<accession>A0A1V3JQ33</accession>
<keyword evidence="2" id="KW-1185">Reference proteome</keyword>
<dbReference type="Proteomes" id="UP000188602">
    <property type="component" value="Unassembled WGS sequence"/>
</dbReference>
<dbReference type="AlphaFoldDB" id="A0A1V3JQ33"/>
<proteinExistence type="predicted"/>
<reference evidence="1 2" key="1">
    <citation type="submission" date="2016-10" db="EMBL/GenBank/DDBJ databases">
        <title>Rodentibacter gen. nov. and new species.</title>
        <authorList>
            <person name="Christensen H."/>
        </authorList>
    </citation>
    <scope>NUCLEOTIDE SEQUENCE [LARGE SCALE GENOMIC DNA]</scope>
    <source>
        <strain evidence="1 2">Ac151</strain>
    </source>
</reference>
<comment type="caution">
    <text evidence="1">The sequence shown here is derived from an EMBL/GenBank/DDBJ whole genome shotgun (WGS) entry which is preliminary data.</text>
</comment>
<dbReference type="STRING" id="1907939.BKL49_07075"/>
<evidence type="ECO:0000313" key="2">
    <source>
        <dbReference type="Proteomes" id="UP000188602"/>
    </source>
</evidence>
<organism evidence="1 2">
    <name type="scientific">Rodentibacter myodis</name>
    <dbReference type="NCBI Taxonomy" id="1907939"/>
    <lineage>
        <taxon>Bacteria</taxon>
        <taxon>Pseudomonadati</taxon>
        <taxon>Pseudomonadota</taxon>
        <taxon>Gammaproteobacteria</taxon>
        <taxon>Pasteurellales</taxon>
        <taxon>Pasteurellaceae</taxon>
        <taxon>Rodentibacter</taxon>
    </lineage>
</organism>
<dbReference type="InterPro" id="IPR010352">
    <property type="entry name" value="DUF945"/>
</dbReference>
<protein>
    <recommendedName>
        <fullName evidence="3">DUF945 domain-containing protein</fullName>
    </recommendedName>
</protein>
<evidence type="ECO:0008006" key="3">
    <source>
        <dbReference type="Google" id="ProtNLM"/>
    </source>
</evidence>